<sequence length="125" mass="14012">MTRSARDKESGRRRGGSSPPTETITASKAKCTCKQSQDLCIVKLDYKQATQSPGVVQTCMAFLYRRTTVAPMKNQDDNGERWTSVNEADYGQGREFVPSSNPRRCPNKRNCLFFICEEKVASCFG</sequence>
<evidence type="ECO:0000256" key="1">
    <source>
        <dbReference type="SAM" id="MobiDB-lite"/>
    </source>
</evidence>
<gene>
    <name evidence="2" type="ORF">BaRGS_00030543</name>
</gene>
<feature type="region of interest" description="Disordered" evidence="1">
    <location>
        <begin position="1"/>
        <end position="24"/>
    </location>
</feature>
<protein>
    <submittedName>
        <fullName evidence="2">Uncharacterized protein</fullName>
    </submittedName>
</protein>
<dbReference type="EMBL" id="JACVVK020000331">
    <property type="protein sequence ID" value="KAK7478182.1"/>
    <property type="molecule type" value="Genomic_DNA"/>
</dbReference>
<organism evidence="2 3">
    <name type="scientific">Batillaria attramentaria</name>
    <dbReference type="NCBI Taxonomy" id="370345"/>
    <lineage>
        <taxon>Eukaryota</taxon>
        <taxon>Metazoa</taxon>
        <taxon>Spiralia</taxon>
        <taxon>Lophotrochozoa</taxon>
        <taxon>Mollusca</taxon>
        <taxon>Gastropoda</taxon>
        <taxon>Caenogastropoda</taxon>
        <taxon>Sorbeoconcha</taxon>
        <taxon>Cerithioidea</taxon>
        <taxon>Batillariidae</taxon>
        <taxon>Batillaria</taxon>
    </lineage>
</organism>
<reference evidence="2 3" key="1">
    <citation type="journal article" date="2023" name="Sci. Data">
        <title>Genome assembly of the Korean intertidal mud-creeper Batillaria attramentaria.</title>
        <authorList>
            <person name="Patra A.K."/>
            <person name="Ho P.T."/>
            <person name="Jun S."/>
            <person name="Lee S.J."/>
            <person name="Kim Y."/>
            <person name="Won Y.J."/>
        </authorList>
    </citation>
    <scope>NUCLEOTIDE SEQUENCE [LARGE SCALE GENOMIC DNA]</scope>
    <source>
        <strain evidence="2">Wonlab-2016</strain>
    </source>
</reference>
<proteinExistence type="predicted"/>
<evidence type="ECO:0000313" key="3">
    <source>
        <dbReference type="Proteomes" id="UP001519460"/>
    </source>
</evidence>
<name>A0ABD0JTC0_9CAEN</name>
<accession>A0ABD0JTC0</accession>
<keyword evidence="3" id="KW-1185">Reference proteome</keyword>
<dbReference type="AlphaFoldDB" id="A0ABD0JTC0"/>
<evidence type="ECO:0000313" key="2">
    <source>
        <dbReference type="EMBL" id="KAK7478182.1"/>
    </source>
</evidence>
<comment type="caution">
    <text evidence="2">The sequence shown here is derived from an EMBL/GenBank/DDBJ whole genome shotgun (WGS) entry which is preliminary data.</text>
</comment>
<feature type="compositionally biased region" description="Basic and acidic residues" evidence="1">
    <location>
        <begin position="1"/>
        <end position="12"/>
    </location>
</feature>
<dbReference type="Proteomes" id="UP001519460">
    <property type="component" value="Unassembled WGS sequence"/>
</dbReference>